<dbReference type="Proteomes" id="UP000715095">
    <property type="component" value="Unassembled WGS sequence"/>
</dbReference>
<dbReference type="Pfam" id="PF06196">
    <property type="entry name" value="DUF997"/>
    <property type="match status" value="1"/>
</dbReference>
<sequence>MEPTIDNYDDALRQTTREAKATLLASVGIALFFWAAIFLLEDAGLGPAGFPVWFWWAVAGGFVLSCVVVVWLVKCVFRNFSLDLRPENRESGASEMHGVSGEAR</sequence>
<feature type="transmembrane region" description="Helical" evidence="1">
    <location>
        <begin position="21"/>
        <end position="40"/>
    </location>
</feature>
<reference evidence="2 3" key="1">
    <citation type="journal article" date="2021" name="Sci. Rep.">
        <title>The distribution of antibiotic resistance genes in chicken gut microbiota commensals.</title>
        <authorList>
            <person name="Juricova H."/>
            <person name="Matiasovicova J."/>
            <person name="Kubasova T."/>
            <person name="Cejkova D."/>
            <person name="Rychlik I."/>
        </authorList>
    </citation>
    <scope>NUCLEOTIDE SEQUENCE [LARGE SCALE GENOMIC DNA]</scope>
    <source>
        <strain evidence="2 3">An829</strain>
    </source>
</reference>
<organism evidence="2 3">
    <name type="scientific">Sutterella massiliensis</name>
    <dbReference type="NCBI Taxonomy" id="1816689"/>
    <lineage>
        <taxon>Bacteria</taxon>
        <taxon>Pseudomonadati</taxon>
        <taxon>Pseudomonadota</taxon>
        <taxon>Betaproteobacteria</taxon>
        <taxon>Burkholderiales</taxon>
        <taxon>Sutterellaceae</taxon>
        <taxon>Sutterella</taxon>
    </lineage>
</organism>
<keyword evidence="1" id="KW-0472">Membrane</keyword>
<gene>
    <name evidence="2" type="ORF">H6A60_08640</name>
</gene>
<protein>
    <submittedName>
        <fullName evidence="2">DUF997 family protein</fullName>
    </submittedName>
</protein>
<dbReference type="RefSeq" id="WP_205103527.1">
    <property type="nucleotide sequence ID" value="NZ_JACJJC010000013.1"/>
</dbReference>
<dbReference type="InterPro" id="IPR010398">
    <property type="entry name" value="DUF997"/>
</dbReference>
<name>A0ABS2DTF2_9BURK</name>
<evidence type="ECO:0000256" key="1">
    <source>
        <dbReference type="SAM" id="Phobius"/>
    </source>
</evidence>
<keyword evidence="1" id="KW-1133">Transmembrane helix</keyword>
<feature type="transmembrane region" description="Helical" evidence="1">
    <location>
        <begin position="52"/>
        <end position="73"/>
    </location>
</feature>
<comment type="caution">
    <text evidence="2">The sequence shown here is derived from an EMBL/GenBank/DDBJ whole genome shotgun (WGS) entry which is preliminary data.</text>
</comment>
<keyword evidence="1" id="KW-0812">Transmembrane</keyword>
<evidence type="ECO:0000313" key="3">
    <source>
        <dbReference type="Proteomes" id="UP000715095"/>
    </source>
</evidence>
<accession>A0ABS2DTF2</accession>
<evidence type="ECO:0000313" key="2">
    <source>
        <dbReference type="EMBL" id="MBM6704548.1"/>
    </source>
</evidence>
<dbReference type="EMBL" id="JACJJC010000013">
    <property type="protein sequence ID" value="MBM6704548.1"/>
    <property type="molecule type" value="Genomic_DNA"/>
</dbReference>
<proteinExistence type="predicted"/>
<keyword evidence="3" id="KW-1185">Reference proteome</keyword>